<keyword evidence="1" id="KW-0805">Transcription regulation</keyword>
<dbReference type="GO" id="GO:0003677">
    <property type="term" value="F:DNA binding"/>
    <property type="evidence" value="ECO:0007669"/>
    <property type="project" value="UniProtKB-KW"/>
</dbReference>
<evidence type="ECO:0000256" key="3">
    <source>
        <dbReference type="ARBA" id="ARBA00023163"/>
    </source>
</evidence>
<evidence type="ECO:0000259" key="4">
    <source>
        <dbReference type="PROSITE" id="PS50949"/>
    </source>
</evidence>
<dbReference type="InterPro" id="IPR011711">
    <property type="entry name" value="GntR_C"/>
</dbReference>
<dbReference type="InterPro" id="IPR036388">
    <property type="entry name" value="WH-like_DNA-bd_sf"/>
</dbReference>
<protein>
    <submittedName>
        <fullName evidence="5">FCD domain-containing protein</fullName>
    </submittedName>
</protein>
<evidence type="ECO:0000313" key="6">
    <source>
        <dbReference type="Proteomes" id="UP000320314"/>
    </source>
</evidence>
<dbReference type="InterPro" id="IPR036390">
    <property type="entry name" value="WH_DNA-bd_sf"/>
</dbReference>
<keyword evidence="6" id="KW-1185">Reference proteome</keyword>
<dbReference type="InterPro" id="IPR008920">
    <property type="entry name" value="TF_FadR/GntR_C"/>
</dbReference>
<dbReference type="PROSITE" id="PS50949">
    <property type="entry name" value="HTH_GNTR"/>
    <property type="match status" value="1"/>
</dbReference>
<dbReference type="AlphaFoldDB" id="A0A506U7I5"/>
<dbReference type="Proteomes" id="UP000320314">
    <property type="component" value="Unassembled WGS sequence"/>
</dbReference>
<dbReference type="InterPro" id="IPR000524">
    <property type="entry name" value="Tscrpt_reg_HTH_GntR"/>
</dbReference>
<evidence type="ECO:0000313" key="5">
    <source>
        <dbReference type="EMBL" id="TPW29044.1"/>
    </source>
</evidence>
<organism evidence="5 6">
    <name type="scientific">Pararhizobium mangrovi</name>
    <dbReference type="NCBI Taxonomy" id="2590452"/>
    <lineage>
        <taxon>Bacteria</taxon>
        <taxon>Pseudomonadati</taxon>
        <taxon>Pseudomonadota</taxon>
        <taxon>Alphaproteobacteria</taxon>
        <taxon>Hyphomicrobiales</taxon>
        <taxon>Rhizobiaceae</taxon>
        <taxon>Rhizobium/Agrobacterium group</taxon>
        <taxon>Pararhizobium</taxon>
    </lineage>
</organism>
<dbReference type="SUPFAM" id="SSF46785">
    <property type="entry name" value="Winged helix' DNA-binding domain"/>
    <property type="match status" value="1"/>
</dbReference>
<dbReference type="SUPFAM" id="SSF48008">
    <property type="entry name" value="GntR ligand-binding domain-like"/>
    <property type="match status" value="1"/>
</dbReference>
<dbReference type="Gene3D" id="1.20.120.530">
    <property type="entry name" value="GntR ligand-binding domain-like"/>
    <property type="match status" value="1"/>
</dbReference>
<evidence type="ECO:0000256" key="1">
    <source>
        <dbReference type="ARBA" id="ARBA00023015"/>
    </source>
</evidence>
<gene>
    <name evidence="5" type="ORF">FJU11_08395</name>
</gene>
<dbReference type="PANTHER" id="PTHR43537">
    <property type="entry name" value="TRANSCRIPTIONAL REGULATOR, GNTR FAMILY"/>
    <property type="match status" value="1"/>
</dbReference>
<comment type="caution">
    <text evidence="5">The sequence shown here is derived from an EMBL/GenBank/DDBJ whole genome shotgun (WGS) entry which is preliminary data.</text>
</comment>
<dbReference type="SMART" id="SM00895">
    <property type="entry name" value="FCD"/>
    <property type="match status" value="1"/>
</dbReference>
<keyword evidence="2" id="KW-0238">DNA-binding</keyword>
<sequence>MVTEAGFDVAGSVETLQVARRITVDEGETLTQAAFRSLRDDIIRGVRAPGERLRIERLKQIYAIGPTPIREALQRLSSERLVIAEGNRGFTVAPLDYGEFTDLNVARTDVELAALRRSIENGDDAWEAGVVAASHIMKKEDAAVAAGSDGVPDSWEKANVDFHTALVAACGSDWLLHIRAGLQDMCERYRRASVSRVREERRLGAEHQEIFEAVIARQTERACTLIREHFELTARNLSVGGAGRRDG</sequence>
<proteinExistence type="predicted"/>
<dbReference type="PANTHER" id="PTHR43537:SF20">
    <property type="entry name" value="HTH-TYPE TRANSCRIPTIONAL REPRESSOR GLAR"/>
    <property type="match status" value="1"/>
</dbReference>
<dbReference type="Pfam" id="PF07729">
    <property type="entry name" value="FCD"/>
    <property type="match status" value="1"/>
</dbReference>
<name>A0A506U7I5_9HYPH</name>
<keyword evidence="3" id="KW-0804">Transcription</keyword>
<dbReference type="OrthoDB" id="8680240at2"/>
<feature type="domain" description="HTH gntR-type" evidence="4">
    <location>
        <begin position="28"/>
        <end position="95"/>
    </location>
</feature>
<evidence type="ECO:0000256" key="2">
    <source>
        <dbReference type="ARBA" id="ARBA00023125"/>
    </source>
</evidence>
<dbReference type="SMART" id="SM00345">
    <property type="entry name" value="HTH_GNTR"/>
    <property type="match status" value="1"/>
</dbReference>
<dbReference type="EMBL" id="VHLH01000013">
    <property type="protein sequence ID" value="TPW29044.1"/>
    <property type="molecule type" value="Genomic_DNA"/>
</dbReference>
<dbReference type="Pfam" id="PF00392">
    <property type="entry name" value="GntR"/>
    <property type="match status" value="1"/>
</dbReference>
<dbReference type="GO" id="GO:0003700">
    <property type="term" value="F:DNA-binding transcription factor activity"/>
    <property type="evidence" value="ECO:0007669"/>
    <property type="project" value="InterPro"/>
</dbReference>
<dbReference type="Gene3D" id="1.10.10.10">
    <property type="entry name" value="Winged helix-like DNA-binding domain superfamily/Winged helix DNA-binding domain"/>
    <property type="match status" value="1"/>
</dbReference>
<accession>A0A506U7I5</accession>
<reference evidence="5 6" key="1">
    <citation type="submission" date="2019-06" db="EMBL/GenBank/DDBJ databases">
        <authorList>
            <person name="Li M."/>
        </authorList>
    </citation>
    <scope>NUCLEOTIDE SEQUENCE [LARGE SCALE GENOMIC DNA]</scope>
    <source>
        <strain evidence="5 6">BGMRC6574</strain>
    </source>
</reference>